<sequence length="44" mass="4789">MSGPDVGVQLSDGRRLAIEVTEVLSGEHTRRMPGKRKSSRRPAA</sequence>
<accession>A0A447TLH6</accession>
<name>A0A447TLH6_CHRVL</name>
<feature type="compositionally biased region" description="Basic residues" evidence="1">
    <location>
        <begin position="31"/>
        <end position="44"/>
    </location>
</feature>
<feature type="region of interest" description="Disordered" evidence="1">
    <location>
        <begin position="24"/>
        <end position="44"/>
    </location>
</feature>
<evidence type="ECO:0000313" key="3">
    <source>
        <dbReference type="Proteomes" id="UP000275777"/>
    </source>
</evidence>
<proteinExistence type="predicted"/>
<reference evidence="2 3" key="1">
    <citation type="submission" date="2018-12" db="EMBL/GenBank/DDBJ databases">
        <authorList>
            <consortium name="Pathogen Informatics"/>
        </authorList>
    </citation>
    <scope>NUCLEOTIDE SEQUENCE [LARGE SCALE GENOMIC DNA]</scope>
    <source>
        <strain evidence="2 3">NCTC9695</strain>
    </source>
</reference>
<organism evidence="2 3">
    <name type="scientific">Chromobacterium violaceum</name>
    <dbReference type="NCBI Taxonomy" id="536"/>
    <lineage>
        <taxon>Bacteria</taxon>
        <taxon>Pseudomonadati</taxon>
        <taxon>Pseudomonadota</taxon>
        <taxon>Betaproteobacteria</taxon>
        <taxon>Neisseriales</taxon>
        <taxon>Chromobacteriaceae</taxon>
        <taxon>Chromobacterium</taxon>
    </lineage>
</organism>
<protein>
    <submittedName>
        <fullName evidence="2">Uncharacterized protein</fullName>
    </submittedName>
</protein>
<evidence type="ECO:0000256" key="1">
    <source>
        <dbReference type="SAM" id="MobiDB-lite"/>
    </source>
</evidence>
<evidence type="ECO:0000313" key="2">
    <source>
        <dbReference type="EMBL" id="VEB45735.1"/>
    </source>
</evidence>
<dbReference type="AlphaFoldDB" id="A0A447TLH6"/>
<dbReference type="EMBL" id="LR134182">
    <property type="protein sequence ID" value="VEB45735.1"/>
    <property type="molecule type" value="Genomic_DNA"/>
</dbReference>
<dbReference type="Proteomes" id="UP000275777">
    <property type="component" value="Chromosome"/>
</dbReference>
<gene>
    <name evidence="2" type="ORF">NCTC9695_06267</name>
</gene>